<sequence>MISEDIIKEALKIRENGFEKDKEISPSLVIFLQHGWKVLLLPQKNI</sequence>
<evidence type="ECO:0000313" key="1">
    <source>
        <dbReference type="EMBL" id="AEF85598.1"/>
    </source>
</evidence>
<dbReference type="KEGG" id="tpi:TREPR_2163"/>
<dbReference type="RefSeq" id="WP_015708018.1">
    <property type="nucleotide sequence ID" value="NC_015578.1"/>
</dbReference>
<dbReference type="HOGENOM" id="CLU_3190311_0_0_12"/>
<dbReference type="AlphaFoldDB" id="F5YJ37"/>
<gene>
    <name evidence="1" type="ordered locus">TREPR_2163</name>
</gene>
<organism evidence="1 2">
    <name type="scientific">Treponema primitia (strain ATCC BAA-887 / DSM 12427 / ZAS-2)</name>
    <dbReference type="NCBI Taxonomy" id="545694"/>
    <lineage>
        <taxon>Bacteria</taxon>
        <taxon>Pseudomonadati</taxon>
        <taxon>Spirochaetota</taxon>
        <taxon>Spirochaetia</taxon>
        <taxon>Spirochaetales</taxon>
        <taxon>Treponemataceae</taxon>
        <taxon>Treponema</taxon>
    </lineage>
</organism>
<reference evidence="1 2" key="2">
    <citation type="journal article" date="2011" name="ISME J.">
        <title>RNA-seq reveals cooperative metabolic interactions between two termite-gut spirochete species in co-culture.</title>
        <authorList>
            <person name="Rosenthal A.Z."/>
            <person name="Matson E.G."/>
            <person name="Eldar A."/>
            <person name="Leadbetter J.R."/>
        </authorList>
    </citation>
    <scope>NUCLEOTIDE SEQUENCE [LARGE SCALE GENOMIC DNA]</scope>
    <source>
        <strain evidence="2">ATCC BAA-887 / DSM 12427 / ZAS-2</strain>
    </source>
</reference>
<dbReference type="EMBL" id="CP001843">
    <property type="protein sequence ID" value="AEF85598.1"/>
    <property type="molecule type" value="Genomic_DNA"/>
</dbReference>
<dbReference type="Proteomes" id="UP000009223">
    <property type="component" value="Chromosome"/>
</dbReference>
<accession>F5YJ37</accession>
<reference evidence="2" key="1">
    <citation type="submission" date="2009-12" db="EMBL/GenBank/DDBJ databases">
        <title>Complete sequence of Treponema primitia strain ZAS-2.</title>
        <authorList>
            <person name="Tetu S.G."/>
            <person name="Matson E."/>
            <person name="Ren Q."/>
            <person name="Seshadri R."/>
            <person name="Elbourne L."/>
            <person name="Hassan K.A."/>
            <person name="Durkin A."/>
            <person name="Radune D."/>
            <person name="Mohamoud Y."/>
            <person name="Shay R."/>
            <person name="Jin S."/>
            <person name="Zhang X."/>
            <person name="Lucey K."/>
            <person name="Ballor N.R."/>
            <person name="Ottesen E."/>
            <person name="Rosenthal R."/>
            <person name="Allen A."/>
            <person name="Leadbetter J.R."/>
            <person name="Paulsen I.T."/>
        </authorList>
    </citation>
    <scope>NUCLEOTIDE SEQUENCE [LARGE SCALE GENOMIC DNA]</scope>
    <source>
        <strain evidence="2">ATCC BAA-887 / DSM 12427 / ZAS-2</strain>
    </source>
</reference>
<proteinExistence type="predicted"/>
<evidence type="ECO:0000313" key="2">
    <source>
        <dbReference type="Proteomes" id="UP000009223"/>
    </source>
</evidence>
<protein>
    <submittedName>
        <fullName evidence="1">Uncharacterized protein</fullName>
    </submittedName>
</protein>
<keyword evidence="2" id="KW-1185">Reference proteome</keyword>
<name>F5YJ37_TREPZ</name>